<accession>A0A0H5Q7H8</accession>
<protein>
    <submittedName>
        <fullName evidence="1">Uncharacterized protein</fullName>
    </submittedName>
</protein>
<evidence type="ECO:0000313" key="1">
    <source>
        <dbReference type="EMBL" id="CRY97883.1"/>
    </source>
</evidence>
<organism evidence="1">
    <name type="scientific">uncultured prokaryote</name>
    <dbReference type="NCBI Taxonomy" id="198431"/>
    <lineage>
        <taxon>unclassified sequences</taxon>
        <taxon>environmental samples</taxon>
    </lineage>
</organism>
<sequence>MEYYDPKLGMVDDGVLRTPFHQSGFYPDQKQKAEEITCQIGGTLRATVKNINLTPGDMTAILATLPSNCHIINVDVKQFHHAESPEGEMYNKIARDHPGTQQKLREVDFIPTLDGTDILTHIRYLLSQV</sequence>
<dbReference type="AlphaFoldDB" id="A0A0H5Q7H8"/>
<proteinExistence type="predicted"/>
<dbReference type="EMBL" id="LN854285">
    <property type="protein sequence ID" value="CRY97883.1"/>
    <property type="molecule type" value="Genomic_DNA"/>
</dbReference>
<reference evidence="1" key="2">
    <citation type="submission" date="2015-07" db="EMBL/GenBank/DDBJ databases">
        <title>Plasmids, circular viruses and viroids from rat gut.</title>
        <authorList>
            <person name="Jorgensen T.J."/>
            <person name="Hansen M.A."/>
            <person name="Xu Z."/>
            <person name="Tabak M.A."/>
            <person name="Sorensen S.J."/>
            <person name="Hansen L.H."/>
        </authorList>
    </citation>
    <scope>NUCLEOTIDE SEQUENCE</scope>
    <source>
        <strain evidence="1">RGRH1785</strain>
    </source>
</reference>
<name>A0A0H5Q7H8_9ZZZZ</name>
<reference evidence="1" key="1">
    <citation type="submission" date="2015-06" db="EMBL/GenBank/DDBJ databases">
        <authorList>
            <person name="Joergensen T."/>
        </authorList>
    </citation>
    <scope>NUCLEOTIDE SEQUENCE</scope>
    <source>
        <strain evidence="1">RGRH1785</strain>
    </source>
</reference>